<keyword evidence="1" id="KW-0472">Membrane</keyword>
<reference evidence="3" key="1">
    <citation type="submission" date="2017-06" db="EMBL/GenBank/DDBJ databases">
        <title>FDA dAtabase for Regulatory Grade micrObial Sequences (FDA-ARGOS): Supporting development and validation of Infectious Disease Dx tests.</title>
        <authorList>
            <person name="Goldberg B."/>
            <person name="Campos J."/>
            <person name="Tallon L."/>
            <person name="Sadzewicz L."/>
            <person name="Sengamalay N."/>
            <person name="Ott S."/>
            <person name="Godinez A."/>
            <person name="Nagaraj S."/>
            <person name="Vavikolanu K."/>
            <person name="Nadendla S."/>
            <person name="George J."/>
            <person name="Geyer C."/>
            <person name="Sichtig H."/>
        </authorList>
    </citation>
    <scope>NUCLEOTIDE SEQUENCE [LARGE SCALE GENOMIC DNA]</scope>
    <source>
        <strain evidence="3">FDAARGOS_285</strain>
    </source>
</reference>
<dbReference type="AlphaFoldDB" id="A0AAI8DGK5"/>
<feature type="transmembrane region" description="Helical" evidence="1">
    <location>
        <begin position="187"/>
        <end position="211"/>
    </location>
</feature>
<proteinExistence type="predicted"/>
<dbReference type="RefSeq" id="WP_058591109.1">
    <property type="nucleotide sequence ID" value="NZ_CP022046.2"/>
</dbReference>
<dbReference type="Proteomes" id="UP000197058">
    <property type="component" value="Chromosome"/>
</dbReference>
<evidence type="ECO:0000313" key="2">
    <source>
        <dbReference type="EMBL" id="ASE33543.1"/>
    </source>
</evidence>
<organism evidence="2 3">
    <name type="scientific">Mammaliicoccus sciuri</name>
    <name type="common">Staphylococcus sciuri</name>
    <dbReference type="NCBI Taxonomy" id="1296"/>
    <lineage>
        <taxon>Bacteria</taxon>
        <taxon>Bacillati</taxon>
        <taxon>Bacillota</taxon>
        <taxon>Bacilli</taxon>
        <taxon>Bacillales</taxon>
        <taxon>Staphylococcaceae</taxon>
        <taxon>Mammaliicoccus</taxon>
    </lineage>
</organism>
<sequence>MLKYLKLIIYKWQFIISFLLLCSISIIHLWNVKIEHGEYQLLEYTPYTENIMINGDSLLSILYVGIMPLLISIGVSTLFYKLNLKSKFKTLIYSSFVSFIMVTLPLLINFLGMFMILPNIKPDIVFKQFGGIFSDNPMIISLYYDYPTIFILSLIVFVGLWGIVTNVFSISLLLYFGEKVIVKFIPFILQTLFYAITEFMIVDIIVSPIHFLLISYGIYNSQFLPSLFCISIYLVLIAYIYRLSSEEKVIKVGE</sequence>
<dbReference type="KEGG" id="sscu:CEP64_02675"/>
<feature type="transmembrane region" description="Helical" evidence="1">
    <location>
        <begin position="12"/>
        <end position="30"/>
    </location>
</feature>
<gene>
    <name evidence="2" type="ORF">CEP64_02675</name>
</gene>
<feature type="transmembrane region" description="Helical" evidence="1">
    <location>
        <begin position="92"/>
        <end position="117"/>
    </location>
</feature>
<accession>A0AAI8DGK5</accession>
<protein>
    <submittedName>
        <fullName evidence="2">Uncharacterized protein</fullName>
    </submittedName>
</protein>
<keyword evidence="1" id="KW-1133">Transmembrane helix</keyword>
<dbReference type="EMBL" id="CP022046">
    <property type="protein sequence ID" value="ASE33543.1"/>
    <property type="molecule type" value="Genomic_DNA"/>
</dbReference>
<feature type="transmembrane region" description="Helical" evidence="1">
    <location>
        <begin position="223"/>
        <end position="241"/>
    </location>
</feature>
<keyword evidence="1" id="KW-0812">Transmembrane</keyword>
<evidence type="ECO:0000313" key="3">
    <source>
        <dbReference type="Proteomes" id="UP000197058"/>
    </source>
</evidence>
<feature type="transmembrane region" description="Helical" evidence="1">
    <location>
        <begin position="61"/>
        <end position="80"/>
    </location>
</feature>
<evidence type="ECO:0000256" key="1">
    <source>
        <dbReference type="SAM" id="Phobius"/>
    </source>
</evidence>
<name>A0AAI8DGK5_MAMSC</name>
<feature type="transmembrane region" description="Helical" evidence="1">
    <location>
        <begin position="149"/>
        <end position="175"/>
    </location>
</feature>